<protein>
    <recommendedName>
        <fullName evidence="1">Polymerase/histidinol phosphatase N-terminal domain-containing protein</fullName>
    </recommendedName>
</protein>
<dbReference type="SMART" id="SM00481">
    <property type="entry name" value="POLIIIAc"/>
    <property type="match status" value="1"/>
</dbReference>
<organism evidence="2 3">
    <name type="scientific">Propioniferax innocua</name>
    <dbReference type="NCBI Taxonomy" id="1753"/>
    <lineage>
        <taxon>Bacteria</taxon>
        <taxon>Bacillati</taxon>
        <taxon>Actinomycetota</taxon>
        <taxon>Actinomycetes</taxon>
        <taxon>Propionibacteriales</taxon>
        <taxon>Propionibacteriaceae</taxon>
        <taxon>Propioniferax</taxon>
    </lineage>
</organism>
<accession>A0A542ZBD6</accession>
<dbReference type="InterPro" id="IPR003141">
    <property type="entry name" value="Pol/His_phosphatase_N"/>
</dbReference>
<dbReference type="PANTHER" id="PTHR42924">
    <property type="entry name" value="EXONUCLEASE"/>
    <property type="match status" value="1"/>
</dbReference>
<dbReference type="Pfam" id="PF02811">
    <property type="entry name" value="PHP"/>
    <property type="match status" value="1"/>
</dbReference>
<dbReference type="PANTHER" id="PTHR42924:SF3">
    <property type="entry name" value="POLYMERASE_HISTIDINOL PHOSPHATASE N-TERMINAL DOMAIN-CONTAINING PROTEIN"/>
    <property type="match status" value="1"/>
</dbReference>
<keyword evidence="3" id="KW-1185">Reference proteome</keyword>
<evidence type="ECO:0000313" key="3">
    <source>
        <dbReference type="Proteomes" id="UP000316196"/>
    </source>
</evidence>
<dbReference type="Gene3D" id="1.10.150.650">
    <property type="match status" value="1"/>
</dbReference>
<name>A0A542ZBD6_9ACTN</name>
<dbReference type="AlphaFoldDB" id="A0A542ZBD6"/>
<feature type="domain" description="Polymerase/histidinol phosphatase N-terminal" evidence="1">
    <location>
        <begin position="3"/>
        <end position="68"/>
    </location>
</feature>
<reference evidence="2 3" key="1">
    <citation type="submission" date="2019-06" db="EMBL/GenBank/DDBJ databases">
        <title>Sequencing the genomes of 1000 actinobacteria strains.</title>
        <authorList>
            <person name="Klenk H.-P."/>
        </authorList>
    </citation>
    <scope>NUCLEOTIDE SEQUENCE [LARGE SCALE GENOMIC DNA]</scope>
    <source>
        <strain evidence="2 3">DSM 8251</strain>
    </source>
</reference>
<dbReference type="SUPFAM" id="SSF89550">
    <property type="entry name" value="PHP domain-like"/>
    <property type="match status" value="1"/>
</dbReference>
<dbReference type="Proteomes" id="UP000316196">
    <property type="component" value="Unassembled WGS sequence"/>
</dbReference>
<dbReference type="OrthoDB" id="9804333at2"/>
<dbReference type="InterPro" id="IPR016195">
    <property type="entry name" value="Pol/histidinol_Pase-like"/>
</dbReference>
<evidence type="ECO:0000259" key="1">
    <source>
        <dbReference type="SMART" id="SM00481"/>
    </source>
</evidence>
<evidence type="ECO:0000313" key="2">
    <source>
        <dbReference type="EMBL" id="TQL57654.1"/>
    </source>
</evidence>
<sequence>MIIDLHTHSLVSDGTDRPAEVMRRAARLGVDVIALTDHDTFSGHAEAEAAAHEMGIEFVPGMEMSTTLGGRSVHLLAYGADTSHAPLLEELERIRRGRTERVPRMVARLEELGVPITVEDVIARAGGDSVGRPHVADALVAAGHVADRAEAFNRYLHDGGLAHVGKYESPLPEAIDLLHDAGAVTVIAHPWGRGSRDVLDGDTIGRLARDHRLDGIEIDHGDHGPRDSAMRGELRSIARTHGLLVTGSSDYHGTGKVGHEIASETTAPGVWERIRARMT</sequence>
<dbReference type="EMBL" id="VFOR01000002">
    <property type="protein sequence ID" value="TQL57654.1"/>
    <property type="molecule type" value="Genomic_DNA"/>
</dbReference>
<gene>
    <name evidence="2" type="ORF">FB460_1491</name>
</gene>
<proteinExistence type="predicted"/>
<comment type="caution">
    <text evidence="2">The sequence shown here is derived from an EMBL/GenBank/DDBJ whole genome shotgun (WGS) entry which is preliminary data.</text>
</comment>
<dbReference type="GO" id="GO:0004534">
    <property type="term" value="F:5'-3' RNA exonuclease activity"/>
    <property type="evidence" value="ECO:0007669"/>
    <property type="project" value="TreeGrafter"/>
</dbReference>
<dbReference type="InterPro" id="IPR052018">
    <property type="entry name" value="PHP_domain"/>
</dbReference>
<dbReference type="GO" id="GO:0035312">
    <property type="term" value="F:5'-3' DNA exonuclease activity"/>
    <property type="evidence" value="ECO:0007669"/>
    <property type="project" value="TreeGrafter"/>
</dbReference>
<dbReference type="CDD" id="cd07438">
    <property type="entry name" value="PHP_HisPPase_AMP"/>
    <property type="match status" value="1"/>
</dbReference>
<dbReference type="Gene3D" id="3.20.20.140">
    <property type="entry name" value="Metal-dependent hydrolases"/>
    <property type="match status" value="1"/>
</dbReference>
<dbReference type="InterPro" id="IPR004013">
    <property type="entry name" value="PHP_dom"/>
</dbReference>